<protein>
    <recommendedName>
        <fullName evidence="1">Tyrosine specific protein phosphatases domain-containing protein</fullName>
    </recommendedName>
</protein>
<dbReference type="SUPFAM" id="SSF52799">
    <property type="entry name" value="(Phosphotyrosine protein) phosphatases II"/>
    <property type="match status" value="1"/>
</dbReference>
<name>A0A1J5P8V7_9ZZZZ</name>
<evidence type="ECO:0000313" key="2">
    <source>
        <dbReference type="EMBL" id="OIQ67634.1"/>
    </source>
</evidence>
<dbReference type="PROSITE" id="PS50056">
    <property type="entry name" value="TYR_PHOSPHATASE_2"/>
    <property type="match status" value="1"/>
</dbReference>
<dbReference type="PROSITE" id="PS00383">
    <property type="entry name" value="TYR_PHOSPHATASE_1"/>
    <property type="match status" value="1"/>
</dbReference>
<feature type="domain" description="Tyrosine specific protein phosphatases" evidence="1">
    <location>
        <begin position="1"/>
        <end position="21"/>
    </location>
</feature>
<dbReference type="AlphaFoldDB" id="A0A1J5P8V7"/>
<comment type="caution">
    <text evidence="2">The sequence shown here is derived from an EMBL/GenBank/DDBJ whole genome shotgun (WGS) entry which is preliminary data.</text>
</comment>
<reference evidence="2" key="1">
    <citation type="submission" date="2016-10" db="EMBL/GenBank/DDBJ databases">
        <title>Sequence of Gallionella enrichment culture.</title>
        <authorList>
            <person name="Poehlein A."/>
            <person name="Muehling M."/>
            <person name="Daniel R."/>
        </authorList>
    </citation>
    <scope>NUCLEOTIDE SEQUENCE</scope>
</reference>
<organism evidence="2">
    <name type="scientific">mine drainage metagenome</name>
    <dbReference type="NCBI Taxonomy" id="410659"/>
    <lineage>
        <taxon>unclassified sequences</taxon>
        <taxon>metagenomes</taxon>
        <taxon>ecological metagenomes</taxon>
    </lineage>
</organism>
<gene>
    <name evidence="2" type="ORF">GALL_507870</name>
</gene>
<dbReference type="InterPro" id="IPR000387">
    <property type="entry name" value="Tyr_Pase_dom"/>
</dbReference>
<dbReference type="InterPro" id="IPR029021">
    <property type="entry name" value="Prot-tyrosine_phosphatase-like"/>
</dbReference>
<evidence type="ECO:0000259" key="1">
    <source>
        <dbReference type="PROSITE" id="PS50056"/>
    </source>
</evidence>
<dbReference type="InterPro" id="IPR016130">
    <property type="entry name" value="Tyr_Pase_AS"/>
</dbReference>
<proteinExistence type="predicted"/>
<accession>A0A1J5P8V7</accession>
<sequence>MLIHCTHGADRTGTVIALWRIIYQGWSREAALAEMTQGGFGFYLIWLNLTRYVEAVDLAELKARVEVAPRVVFVSAPAV</sequence>
<dbReference type="EMBL" id="MLJW01005804">
    <property type="protein sequence ID" value="OIQ67634.1"/>
    <property type="molecule type" value="Genomic_DNA"/>
</dbReference>
<dbReference type="Gene3D" id="3.90.190.10">
    <property type="entry name" value="Protein tyrosine phosphatase superfamily"/>
    <property type="match status" value="1"/>
</dbReference>